<dbReference type="OrthoDB" id="5856214at2759"/>
<dbReference type="PANTHER" id="PTHR46902">
    <property type="entry name" value="DOMON DOMAIN-CONTAINING PROTEIN FRRS1L"/>
    <property type="match status" value="1"/>
</dbReference>
<dbReference type="PANTHER" id="PTHR46902:SF1">
    <property type="entry name" value="DOMON DOMAIN-CONTAINING PROTEIN FRRS1L"/>
    <property type="match status" value="1"/>
</dbReference>
<evidence type="ECO:0000313" key="2">
    <source>
        <dbReference type="Proteomes" id="UP000267027"/>
    </source>
</evidence>
<dbReference type="WBParaSite" id="ACOC_0000771401-mRNA-1">
    <property type="protein sequence ID" value="ACOC_0000771401-mRNA-1"/>
    <property type="gene ID" value="ACOC_0000771401"/>
</dbReference>
<dbReference type="GO" id="GO:1900449">
    <property type="term" value="P:regulation of glutamate receptor signaling pathway"/>
    <property type="evidence" value="ECO:0007669"/>
    <property type="project" value="InterPro"/>
</dbReference>
<name>A0A0R3PQQ3_ANGCS</name>
<reference evidence="1 2" key="2">
    <citation type="submission" date="2018-11" db="EMBL/GenBank/DDBJ databases">
        <authorList>
            <consortium name="Pathogen Informatics"/>
        </authorList>
    </citation>
    <scope>NUCLEOTIDE SEQUENCE [LARGE SCALE GENOMIC DNA]</scope>
    <source>
        <strain evidence="1 2">Costa Rica</strain>
    </source>
</reference>
<dbReference type="InterPro" id="IPR042789">
    <property type="entry name" value="FRRS1L"/>
</dbReference>
<protein>
    <submittedName>
        <fullName evidence="3">DOMON domain-containing protein</fullName>
    </submittedName>
</protein>
<proteinExistence type="predicted"/>
<reference evidence="3" key="1">
    <citation type="submission" date="2017-02" db="UniProtKB">
        <authorList>
            <consortium name="WormBaseParasite"/>
        </authorList>
    </citation>
    <scope>IDENTIFICATION</scope>
</reference>
<keyword evidence="2" id="KW-1185">Reference proteome</keyword>
<organism evidence="3">
    <name type="scientific">Angiostrongylus costaricensis</name>
    <name type="common">Nematode worm</name>
    <dbReference type="NCBI Taxonomy" id="334426"/>
    <lineage>
        <taxon>Eukaryota</taxon>
        <taxon>Metazoa</taxon>
        <taxon>Ecdysozoa</taxon>
        <taxon>Nematoda</taxon>
        <taxon>Chromadorea</taxon>
        <taxon>Rhabditida</taxon>
        <taxon>Rhabditina</taxon>
        <taxon>Rhabditomorpha</taxon>
        <taxon>Strongyloidea</taxon>
        <taxon>Metastrongylidae</taxon>
        <taxon>Angiostrongylus</taxon>
    </lineage>
</organism>
<dbReference type="EMBL" id="UYYA01004068">
    <property type="protein sequence ID" value="VDM59300.1"/>
    <property type="molecule type" value="Genomic_DNA"/>
</dbReference>
<dbReference type="Proteomes" id="UP000267027">
    <property type="component" value="Unassembled WGS sequence"/>
</dbReference>
<evidence type="ECO:0000313" key="3">
    <source>
        <dbReference type="WBParaSite" id="ACOC_0000771401-mRNA-1"/>
    </source>
</evidence>
<dbReference type="GO" id="GO:0099072">
    <property type="term" value="P:regulation of postsynaptic membrane neurotransmitter receptor levels"/>
    <property type="evidence" value="ECO:0007669"/>
    <property type="project" value="TreeGrafter"/>
</dbReference>
<dbReference type="AlphaFoldDB" id="A0A0R3PQQ3"/>
<gene>
    <name evidence="1" type="ORF">ACOC_LOCUS7715</name>
</gene>
<accession>A0A0R3PQQ3</accession>
<evidence type="ECO:0000313" key="1">
    <source>
        <dbReference type="EMBL" id="VDM59300.1"/>
    </source>
</evidence>
<sequence length="81" mass="8551">MDMSTCGTTKGCLFAPPECKPSADCGIVFTYKVDGKYLNIELTGKAPSPNGFVAVGFSKDDQMVGNFVHGLVGNTGMKILE</sequence>